<keyword evidence="2" id="KW-1185">Reference proteome</keyword>
<name>K0T946_THAOC</name>
<dbReference type="Proteomes" id="UP000266841">
    <property type="component" value="Unassembled WGS sequence"/>
</dbReference>
<accession>K0T946</accession>
<comment type="caution">
    <text evidence="1">The sequence shown here is derived from an EMBL/GenBank/DDBJ whole genome shotgun (WGS) entry which is preliminary data.</text>
</comment>
<proteinExistence type="predicted"/>
<dbReference type="AlphaFoldDB" id="K0T946"/>
<evidence type="ECO:0000313" key="1">
    <source>
        <dbReference type="EMBL" id="EJK69956.1"/>
    </source>
</evidence>
<gene>
    <name evidence="1" type="ORF">THAOC_08734</name>
</gene>
<organism evidence="1 2">
    <name type="scientific">Thalassiosira oceanica</name>
    <name type="common">Marine diatom</name>
    <dbReference type="NCBI Taxonomy" id="159749"/>
    <lineage>
        <taxon>Eukaryota</taxon>
        <taxon>Sar</taxon>
        <taxon>Stramenopiles</taxon>
        <taxon>Ochrophyta</taxon>
        <taxon>Bacillariophyta</taxon>
        <taxon>Coscinodiscophyceae</taxon>
        <taxon>Thalassiosirophycidae</taxon>
        <taxon>Thalassiosirales</taxon>
        <taxon>Thalassiosiraceae</taxon>
        <taxon>Thalassiosira</taxon>
    </lineage>
</organism>
<dbReference type="EMBL" id="AGNL01009314">
    <property type="protein sequence ID" value="EJK69956.1"/>
    <property type="molecule type" value="Genomic_DNA"/>
</dbReference>
<dbReference type="OrthoDB" id="53251at2759"/>
<feature type="non-terminal residue" evidence="1">
    <location>
        <position position="1"/>
    </location>
</feature>
<sequence length="150" mass="17123">GGEERGDLAIHGFVQRQTTAILDFDITDTDAPLYGHQPSKKVFEKAAKRKKDKYLEACRERRRDFIPMAYSVDCLAGKEARAAEKWLASLLTSKWDRPYSELACFVKTRMSLSIVRSISMLLHGSRSSAWKRRAHNDCVTARASITSQRW</sequence>
<evidence type="ECO:0000313" key="2">
    <source>
        <dbReference type="Proteomes" id="UP000266841"/>
    </source>
</evidence>
<protein>
    <submittedName>
        <fullName evidence="1">Uncharacterized protein</fullName>
    </submittedName>
</protein>
<reference evidence="1 2" key="1">
    <citation type="journal article" date="2012" name="Genome Biol.">
        <title>Genome and low-iron response of an oceanic diatom adapted to chronic iron limitation.</title>
        <authorList>
            <person name="Lommer M."/>
            <person name="Specht M."/>
            <person name="Roy A.S."/>
            <person name="Kraemer L."/>
            <person name="Andreson R."/>
            <person name="Gutowska M.A."/>
            <person name="Wolf J."/>
            <person name="Bergner S.V."/>
            <person name="Schilhabel M.B."/>
            <person name="Klostermeier U.C."/>
            <person name="Beiko R.G."/>
            <person name="Rosenstiel P."/>
            <person name="Hippler M."/>
            <person name="Laroche J."/>
        </authorList>
    </citation>
    <scope>NUCLEOTIDE SEQUENCE [LARGE SCALE GENOMIC DNA]</scope>
    <source>
        <strain evidence="1 2">CCMP1005</strain>
    </source>
</reference>